<evidence type="ECO:0000313" key="1">
    <source>
        <dbReference type="EMBL" id="AAM08866.1"/>
    </source>
</evidence>
<evidence type="ECO:0000313" key="2">
    <source>
        <dbReference type="Proteomes" id="UP000000763"/>
    </source>
</evidence>
<accession>A0A5S6RBD1</accession>
<gene>
    <name evidence="1" type="ORF">OSJNBb0047B19.12</name>
</gene>
<dbReference type="EMBL" id="AC113339">
    <property type="protein sequence ID" value="AAM08866.1"/>
    <property type="molecule type" value="Genomic_DNA"/>
</dbReference>
<reference evidence="2" key="1">
    <citation type="journal article" date="2005" name="Nature">
        <title>The map-based sequence of the rice genome.</title>
        <authorList>
            <consortium name="International rice genome sequencing project (IRGSP)"/>
            <person name="Matsumoto T."/>
            <person name="Wu J."/>
            <person name="Kanamori H."/>
            <person name="Katayose Y."/>
            <person name="Fujisawa M."/>
            <person name="Namiki N."/>
            <person name="Mizuno H."/>
            <person name="Yamamoto K."/>
            <person name="Antonio B.A."/>
            <person name="Baba T."/>
            <person name="Sakata K."/>
            <person name="Nagamura Y."/>
            <person name="Aoki H."/>
            <person name="Arikawa K."/>
            <person name="Arita K."/>
            <person name="Bito T."/>
            <person name="Chiden Y."/>
            <person name="Fujitsuka N."/>
            <person name="Fukunaka R."/>
            <person name="Hamada M."/>
            <person name="Harada C."/>
            <person name="Hayashi A."/>
            <person name="Hijishita S."/>
            <person name="Honda M."/>
            <person name="Hosokawa S."/>
            <person name="Ichikawa Y."/>
            <person name="Idonuma A."/>
            <person name="Iijima M."/>
            <person name="Ikeda M."/>
            <person name="Ikeno M."/>
            <person name="Ito K."/>
            <person name="Ito S."/>
            <person name="Ito T."/>
            <person name="Ito Y."/>
            <person name="Ito Y."/>
            <person name="Iwabuchi A."/>
            <person name="Kamiya K."/>
            <person name="Karasawa W."/>
            <person name="Kurita K."/>
            <person name="Katagiri S."/>
            <person name="Kikuta A."/>
            <person name="Kobayashi H."/>
            <person name="Kobayashi N."/>
            <person name="Machita K."/>
            <person name="Maehara T."/>
            <person name="Masukawa M."/>
            <person name="Mizubayashi T."/>
            <person name="Mukai Y."/>
            <person name="Nagasaki H."/>
            <person name="Nagata Y."/>
            <person name="Naito S."/>
            <person name="Nakashima M."/>
            <person name="Nakama Y."/>
            <person name="Nakamichi Y."/>
            <person name="Nakamura M."/>
            <person name="Meguro A."/>
            <person name="Negishi M."/>
            <person name="Ohta I."/>
            <person name="Ohta T."/>
            <person name="Okamoto M."/>
            <person name="Ono N."/>
            <person name="Saji S."/>
            <person name="Sakaguchi M."/>
            <person name="Sakai K."/>
            <person name="Shibata M."/>
            <person name="Shimokawa T."/>
            <person name="Song J."/>
            <person name="Takazaki Y."/>
            <person name="Terasawa K."/>
            <person name="Tsugane M."/>
            <person name="Tsuji K."/>
            <person name="Ueda S."/>
            <person name="Waki K."/>
            <person name="Yamagata H."/>
            <person name="Yamamoto M."/>
            <person name="Yamamoto S."/>
            <person name="Yamane H."/>
            <person name="Yoshiki S."/>
            <person name="Yoshihara R."/>
            <person name="Yukawa K."/>
            <person name="Zhong H."/>
            <person name="Yano M."/>
            <person name="Yuan Q."/>
            <person name="Ouyang S."/>
            <person name="Liu J."/>
            <person name="Jones K.M."/>
            <person name="Gansberger K."/>
            <person name="Moffat K."/>
            <person name="Hill J."/>
            <person name="Bera J."/>
            <person name="Fadrosh D."/>
            <person name="Jin S."/>
            <person name="Johri S."/>
            <person name="Kim M."/>
            <person name="Overton L."/>
            <person name="Reardon M."/>
            <person name="Tsitrin T."/>
            <person name="Vuong H."/>
            <person name="Weaver B."/>
            <person name="Ciecko A."/>
            <person name="Tallon L."/>
            <person name="Jackson J."/>
            <person name="Pai G."/>
            <person name="Aken S.V."/>
            <person name="Utterback T."/>
            <person name="Reidmuller S."/>
            <person name="Feldblyum T."/>
            <person name="Hsiao J."/>
            <person name="Zismann V."/>
            <person name="Iobst S."/>
            <person name="de Vazeille A.R."/>
            <person name="Buell C.R."/>
            <person name="Ying K."/>
            <person name="Li Y."/>
            <person name="Lu T."/>
            <person name="Huang Y."/>
            <person name="Zhao Q."/>
            <person name="Feng Q."/>
            <person name="Zhang L."/>
            <person name="Zhu J."/>
            <person name="Weng Q."/>
            <person name="Mu J."/>
            <person name="Lu Y."/>
            <person name="Fan D."/>
            <person name="Liu Y."/>
            <person name="Guan J."/>
            <person name="Zhang Y."/>
            <person name="Yu S."/>
            <person name="Liu X."/>
            <person name="Zhang Y."/>
            <person name="Hong G."/>
            <person name="Han B."/>
            <person name="Choisne N."/>
            <person name="Demange N."/>
            <person name="Orjeda G."/>
            <person name="Samain S."/>
            <person name="Cattolico L."/>
            <person name="Pelletier E."/>
            <person name="Couloux A."/>
            <person name="Segurens B."/>
            <person name="Wincker P."/>
            <person name="D'Hont A."/>
            <person name="Scarpelli C."/>
            <person name="Weissenbach J."/>
            <person name="Salanoubat M."/>
            <person name="Quetier F."/>
            <person name="Yu Y."/>
            <person name="Kim H.R."/>
            <person name="Rambo T."/>
            <person name="Currie J."/>
            <person name="Collura K."/>
            <person name="Luo M."/>
            <person name="Yang T."/>
            <person name="Ammiraju J.S.S."/>
            <person name="Engler F."/>
            <person name="Soderlund C."/>
            <person name="Wing R.A."/>
            <person name="Palmer L.E."/>
            <person name="de la Bastide M."/>
            <person name="Spiegel L."/>
            <person name="Nascimento L."/>
            <person name="Zutavern T."/>
            <person name="O'Shaughnessy A."/>
            <person name="Dike S."/>
            <person name="Dedhia N."/>
            <person name="Preston R."/>
            <person name="Balija V."/>
            <person name="McCombie W.R."/>
            <person name="Chow T."/>
            <person name="Chen H."/>
            <person name="Chung M."/>
            <person name="Chen C."/>
            <person name="Shaw J."/>
            <person name="Wu H."/>
            <person name="Hsiao K."/>
            <person name="Chao Y."/>
            <person name="Chu M."/>
            <person name="Cheng C."/>
            <person name="Hour A."/>
            <person name="Lee P."/>
            <person name="Lin S."/>
            <person name="Lin Y."/>
            <person name="Liou J."/>
            <person name="Liu S."/>
            <person name="Hsing Y."/>
            <person name="Raghuvanshi S."/>
            <person name="Mohanty A."/>
            <person name="Bharti A.K."/>
            <person name="Gaur A."/>
            <person name="Gupta V."/>
            <person name="Kumar D."/>
            <person name="Ravi V."/>
            <person name="Vij S."/>
            <person name="Kapur A."/>
            <person name="Khurana P."/>
            <person name="Khurana P."/>
            <person name="Khurana J.P."/>
            <person name="Tyagi A.K."/>
            <person name="Gaikwad K."/>
            <person name="Singh A."/>
            <person name="Dalal V."/>
            <person name="Srivastava S."/>
            <person name="Dixit A."/>
            <person name="Pal A.K."/>
            <person name="Ghazi I.A."/>
            <person name="Yadav M."/>
            <person name="Pandit A."/>
            <person name="Bhargava A."/>
            <person name="Sureshbabu K."/>
            <person name="Batra K."/>
            <person name="Sharma T.R."/>
            <person name="Mohapatra T."/>
            <person name="Singh N.K."/>
            <person name="Messing J."/>
            <person name="Nelson A.B."/>
            <person name="Fuks G."/>
            <person name="Kavchok S."/>
            <person name="Keizer G."/>
            <person name="Linton E."/>
            <person name="Llaca V."/>
            <person name="Song R."/>
            <person name="Tanyolac B."/>
            <person name="Young S."/>
            <person name="Ho-Il K."/>
            <person name="Hahn J.H."/>
            <person name="Sangsakoo G."/>
            <person name="Vanavichit A."/>
            <person name="de Mattos Luiz.A.T."/>
            <person name="Zimmer P.D."/>
            <person name="Malone G."/>
            <person name="Dellagostin O."/>
            <person name="de Oliveira A.C."/>
            <person name="Bevan M."/>
            <person name="Bancroft I."/>
            <person name="Minx P."/>
            <person name="Cordum H."/>
            <person name="Wilson R."/>
            <person name="Cheng Z."/>
            <person name="Jin W."/>
            <person name="Jiang J."/>
            <person name="Leong S.A."/>
            <person name="Iwama H."/>
            <person name="Gojobori T."/>
            <person name="Itoh T."/>
            <person name="Niimura Y."/>
            <person name="Fujii Y."/>
            <person name="Habara T."/>
            <person name="Sakai H."/>
            <person name="Sato Y."/>
            <person name="Wilson G."/>
            <person name="Kumar K."/>
            <person name="McCouch S."/>
            <person name="Juretic N."/>
            <person name="Hoen D."/>
            <person name="Wright S."/>
            <person name="Bruskiewich R."/>
            <person name="Bureau T."/>
            <person name="Miyao A."/>
            <person name="Hirochika H."/>
            <person name="Nishikawa T."/>
            <person name="Kadowaki K."/>
            <person name="Sugiura M."/>
            <person name="Burr B."/>
            <person name="Sasaki T."/>
        </authorList>
    </citation>
    <scope>NUCLEOTIDE SEQUENCE [LARGE SCALE GENOMIC DNA]</scope>
    <source>
        <strain evidence="2">cv. Nipponbare</strain>
    </source>
</reference>
<dbReference type="AlphaFoldDB" id="A0A5S6RBD1"/>
<name>A0A5S6RBD1_ORYSJ</name>
<proteinExistence type="predicted"/>
<protein>
    <submittedName>
        <fullName evidence="1">Uncharacterized protein</fullName>
    </submittedName>
</protein>
<sequence>MTEVCRELRVERPAPIESTAGYISLKNGASAQLAGIGNRIDNSLKGERRQASRYTGGHVLACFQDHRTQMNLDFLREGFGRSYLSFIEIDRLAQSLVPLAEKVFESHLTKPYQLCFLGGFVKVV</sequence>
<reference evidence="2" key="2">
    <citation type="journal article" date="2008" name="Nucleic Acids Res.">
        <title>The rice annotation project database (RAP-DB): 2008 update.</title>
        <authorList>
            <consortium name="The rice annotation project (RAP)"/>
        </authorList>
    </citation>
    <scope>GENOME REANNOTATION</scope>
    <source>
        <strain evidence="2">cv. Nipponbare</strain>
    </source>
</reference>
<organism evidence="1 2">
    <name type="scientific">Oryza sativa subsp. japonica</name>
    <name type="common">Rice</name>
    <dbReference type="NCBI Taxonomy" id="39947"/>
    <lineage>
        <taxon>Eukaryota</taxon>
        <taxon>Viridiplantae</taxon>
        <taxon>Streptophyta</taxon>
        <taxon>Embryophyta</taxon>
        <taxon>Tracheophyta</taxon>
        <taxon>Spermatophyta</taxon>
        <taxon>Magnoliopsida</taxon>
        <taxon>Liliopsida</taxon>
        <taxon>Poales</taxon>
        <taxon>Poaceae</taxon>
        <taxon>BOP clade</taxon>
        <taxon>Oryzoideae</taxon>
        <taxon>Oryzeae</taxon>
        <taxon>Oryzinae</taxon>
        <taxon>Oryza</taxon>
        <taxon>Oryza sativa</taxon>
    </lineage>
</organism>
<dbReference type="Proteomes" id="UP000000763">
    <property type="component" value="Chromosome 10"/>
</dbReference>